<dbReference type="InterPro" id="IPR016181">
    <property type="entry name" value="Acyl_CoA_acyltransferase"/>
</dbReference>
<keyword evidence="2" id="KW-0808">Transferase</keyword>
<keyword evidence="3" id="KW-1185">Reference proteome</keyword>
<reference evidence="2 3" key="1">
    <citation type="submission" date="2020-06" db="EMBL/GenBank/DDBJ databases">
        <title>Oricola thermophila sp. nov. isolated from a tidal sediments.</title>
        <authorList>
            <person name="Kwon K.K."/>
            <person name="Yang S.-H."/>
            <person name="Park M.-J."/>
        </authorList>
    </citation>
    <scope>NUCLEOTIDE SEQUENCE [LARGE SCALE GENOMIC DNA]</scope>
    <source>
        <strain evidence="2 3">MEBiC13590</strain>
    </source>
</reference>
<organism evidence="2 3">
    <name type="scientific">Oricola thermophila</name>
    <dbReference type="NCBI Taxonomy" id="2742145"/>
    <lineage>
        <taxon>Bacteria</taxon>
        <taxon>Pseudomonadati</taxon>
        <taxon>Pseudomonadota</taxon>
        <taxon>Alphaproteobacteria</taxon>
        <taxon>Hyphomicrobiales</taxon>
        <taxon>Ahrensiaceae</taxon>
        <taxon>Oricola</taxon>
    </lineage>
</organism>
<evidence type="ECO:0000313" key="3">
    <source>
        <dbReference type="Proteomes" id="UP000509367"/>
    </source>
</evidence>
<dbReference type="Proteomes" id="UP000509367">
    <property type="component" value="Chromosome"/>
</dbReference>
<dbReference type="RefSeq" id="WP_175276837.1">
    <property type="nucleotide sequence ID" value="NZ_CP054836.1"/>
</dbReference>
<dbReference type="AlphaFoldDB" id="A0A6N1VH11"/>
<dbReference type="Pfam" id="PF00583">
    <property type="entry name" value="Acetyltransf_1"/>
    <property type="match status" value="1"/>
</dbReference>
<dbReference type="SUPFAM" id="SSF55729">
    <property type="entry name" value="Acyl-CoA N-acyltransferases (Nat)"/>
    <property type="match status" value="1"/>
</dbReference>
<evidence type="ECO:0000313" key="2">
    <source>
        <dbReference type="EMBL" id="QKV18945.1"/>
    </source>
</evidence>
<evidence type="ECO:0000259" key="1">
    <source>
        <dbReference type="PROSITE" id="PS51186"/>
    </source>
</evidence>
<accession>A0A6N1VH11</accession>
<dbReference type="PROSITE" id="PS51186">
    <property type="entry name" value="GNAT"/>
    <property type="match status" value="1"/>
</dbReference>
<dbReference type="EMBL" id="CP054836">
    <property type="protein sequence ID" value="QKV18945.1"/>
    <property type="molecule type" value="Genomic_DNA"/>
</dbReference>
<name>A0A6N1VH11_9HYPH</name>
<protein>
    <submittedName>
        <fullName evidence="2">GNAT family N-acetyltransferase</fullName>
    </submittedName>
</protein>
<dbReference type="InterPro" id="IPR000182">
    <property type="entry name" value="GNAT_dom"/>
</dbReference>
<sequence length="181" mass="20234">MRKDRIEHAIRPYRSEDLPELCDLVNEIIRIGGTTLLETPFTVSGFVDHFFNQQIMISCLVAEDEGGQILGFQVLSYHEQLPDDWADISTFVRASPRLTGVGTALFAETAALAERYDLAMLSAIVRAGNVGGLAYYEKMGFVPRKIEKDVPLASGGRCDRVFMQYAVPGDHNRPRVIRETI</sequence>
<feature type="domain" description="N-acetyltransferase" evidence="1">
    <location>
        <begin position="8"/>
        <end position="168"/>
    </location>
</feature>
<proteinExistence type="predicted"/>
<dbReference type="KEGG" id="orm:HTY61_11025"/>
<dbReference type="Gene3D" id="3.40.630.30">
    <property type="match status" value="1"/>
</dbReference>
<dbReference type="GO" id="GO:0016747">
    <property type="term" value="F:acyltransferase activity, transferring groups other than amino-acyl groups"/>
    <property type="evidence" value="ECO:0007669"/>
    <property type="project" value="InterPro"/>
</dbReference>
<gene>
    <name evidence="2" type="ORF">HTY61_11025</name>
</gene>